<comment type="caution">
    <text evidence="2">The sequence shown here is derived from an EMBL/GenBank/DDBJ whole genome shotgun (WGS) entry which is preliminary data.</text>
</comment>
<dbReference type="EMBL" id="JAJSOF020000015">
    <property type="protein sequence ID" value="KAJ4441565.1"/>
    <property type="molecule type" value="Genomic_DNA"/>
</dbReference>
<gene>
    <name evidence="2" type="ORF">ANN_11421</name>
</gene>
<feature type="region of interest" description="Disordered" evidence="1">
    <location>
        <begin position="34"/>
        <end position="57"/>
    </location>
</feature>
<reference evidence="2 3" key="1">
    <citation type="journal article" date="2022" name="Allergy">
        <title>Genome assembly and annotation of Periplaneta americana reveal a comprehensive cockroach allergen profile.</title>
        <authorList>
            <person name="Wang L."/>
            <person name="Xiong Q."/>
            <person name="Saelim N."/>
            <person name="Wang L."/>
            <person name="Nong W."/>
            <person name="Wan A.T."/>
            <person name="Shi M."/>
            <person name="Liu X."/>
            <person name="Cao Q."/>
            <person name="Hui J.H.L."/>
            <person name="Sookrung N."/>
            <person name="Leung T.F."/>
            <person name="Tungtrongchitr A."/>
            <person name="Tsui S.K.W."/>
        </authorList>
    </citation>
    <scope>NUCLEOTIDE SEQUENCE [LARGE SCALE GENOMIC DNA]</scope>
    <source>
        <strain evidence="2">PWHHKU_190912</strain>
    </source>
</reference>
<accession>A0ABQ8T4Z1</accession>
<sequence>MTGLCEGGNEPAGSLKAIYRAYLLGFRTKPIREVPESETEVTGGQEGRRKARRTGNMCPGVELTDEGMYGLCLRVVSKMTPSQVPKEMIWYMKDLGLQALRFSSTRLRLGPGLKQDGPPGIRINVCGFYDEPTPELSSGTAGKRACRLSYAGCSNLRYRTLIQLEFRNMKIKSPHPYIRFELWMLEKEPKPAWPGDLDPKAQA</sequence>
<evidence type="ECO:0000313" key="2">
    <source>
        <dbReference type="EMBL" id="KAJ4441565.1"/>
    </source>
</evidence>
<dbReference type="Proteomes" id="UP001148838">
    <property type="component" value="Unassembled WGS sequence"/>
</dbReference>
<evidence type="ECO:0000256" key="1">
    <source>
        <dbReference type="SAM" id="MobiDB-lite"/>
    </source>
</evidence>
<evidence type="ECO:0000313" key="3">
    <source>
        <dbReference type="Proteomes" id="UP001148838"/>
    </source>
</evidence>
<proteinExistence type="predicted"/>
<organism evidence="2 3">
    <name type="scientific">Periplaneta americana</name>
    <name type="common">American cockroach</name>
    <name type="synonym">Blatta americana</name>
    <dbReference type="NCBI Taxonomy" id="6978"/>
    <lineage>
        <taxon>Eukaryota</taxon>
        <taxon>Metazoa</taxon>
        <taxon>Ecdysozoa</taxon>
        <taxon>Arthropoda</taxon>
        <taxon>Hexapoda</taxon>
        <taxon>Insecta</taxon>
        <taxon>Pterygota</taxon>
        <taxon>Neoptera</taxon>
        <taxon>Polyneoptera</taxon>
        <taxon>Dictyoptera</taxon>
        <taxon>Blattodea</taxon>
        <taxon>Blattoidea</taxon>
        <taxon>Blattidae</taxon>
        <taxon>Blattinae</taxon>
        <taxon>Periplaneta</taxon>
    </lineage>
</organism>
<protein>
    <submittedName>
        <fullName evidence="2">Uncharacterized protein</fullName>
    </submittedName>
</protein>
<name>A0ABQ8T4Z1_PERAM</name>
<keyword evidence="3" id="KW-1185">Reference proteome</keyword>